<evidence type="ECO:0000259" key="1">
    <source>
        <dbReference type="Pfam" id="PF02384"/>
    </source>
</evidence>
<organism evidence="2 3">
    <name type="scientific">Lactobacillus porci</name>
    <dbReference type="NCBI Taxonomy" id="2012477"/>
    <lineage>
        <taxon>Bacteria</taxon>
        <taxon>Bacillati</taxon>
        <taxon>Bacillota</taxon>
        <taxon>Bacilli</taxon>
        <taxon>Lactobacillales</taxon>
        <taxon>Lactobacillaceae</taxon>
        <taxon>Lactobacillus</taxon>
    </lineage>
</organism>
<dbReference type="SUPFAM" id="SSF53335">
    <property type="entry name" value="S-adenosyl-L-methionine-dependent methyltransferases"/>
    <property type="match status" value="1"/>
</dbReference>
<name>A0A6A8MDI6_9LACO</name>
<protein>
    <submittedName>
        <fullName evidence="2">Class I SAM-dependent methyltransferase</fullName>
    </submittedName>
</protein>
<dbReference type="Proteomes" id="UP000438120">
    <property type="component" value="Unassembled WGS sequence"/>
</dbReference>
<proteinExistence type="predicted"/>
<feature type="domain" description="DNA methylase adenine-specific" evidence="1">
    <location>
        <begin position="78"/>
        <end position="306"/>
    </location>
</feature>
<dbReference type="InterPro" id="IPR052933">
    <property type="entry name" value="DNA_Protect_Modify"/>
</dbReference>
<dbReference type="InterPro" id="IPR029063">
    <property type="entry name" value="SAM-dependent_MTases_sf"/>
</dbReference>
<dbReference type="InterPro" id="IPR003356">
    <property type="entry name" value="DNA_methylase_A-5"/>
</dbReference>
<dbReference type="Gene3D" id="1.10.150.470">
    <property type="match status" value="1"/>
</dbReference>
<keyword evidence="3" id="KW-1185">Reference proteome</keyword>
<dbReference type="PANTHER" id="PTHR41313">
    <property type="entry name" value="ADENINE-SPECIFIC METHYLTRANSFERASE"/>
    <property type="match status" value="1"/>
</dbReference>
<dbReference type="GO" id="GO:0032259">
    <property type="term" value="P:methylation"/>
    <property type="evidence" value="ECO:0007669"/>
    <property type="project" value="UniProtKB-KW"/>
</dbReference>
<keyword evidence="2" id="KW-0808">Transferase</keyword>
<evidence type="ECO:0000313" key="2">
    <source>
        <dbReference type="EMBL" id="MST86560.1"/>
    </source>
</evidence>
<evidence type="ECO:0000313" key="3">
    <source>
        <dbReference type="Proteomes" id="UP000438120"/>
    </source>
</evidence>
<sequence length="333" mass="37216">MNQITKVFTQFLDAVQCLQEALNVPMTEALTESFDNLENHDVKVEMGAPDPDTVELLKGKYASLNYDQMSSKQKVEVYNLLTLKAISDEDRDANQMPTPPILATVITLFMSKLLPKKEQTILDPALGTGSLLYSVVKQLASQNHSQNPFKLVGIDHDEDILNLADVGAHLNGLDIDLYCQDALLSWQGSKPEVIVSDLPVGYYVNDENAGNFELRTKEGHSYAHVLLTEQIVKNLAPDGYAFLLVPNSMISGKLGADFMPWLANKVHLQAIVQLPEKLFQTKVNQKSLLIFQNHGQSQPPREVLLTRLDDLKNEESLVGLNIKLNEWYTEKGK</sequence>
<dbReference type="PANTHER" id="PTHR41313:SF1">
    <property type="entry name" value="DNA METHYLASE ADENINE-SPECIFIC DOMAIN-CONTAINING PROTEIN"/>
    <property type="match status" value="1"/>
</dbReference>
<gene>
    <name evidence="2" type="ORF">FYJ62_02625</name>
</gene>
<dbReference type="Gene3D" id="3.40.50.150">
    <property type="entry name" value="Vaccinia Virus protein VP39"/>
    <property type="match status" value="1"/>
</dbReference>
<keyword evidence="2" id="KW-0489">Methyltransferase</keyword>
<dbReference type="GO" id="GO:0003677">
    <property type="term" value="F:DNA binding"/>
    <property type="evidence" value="ECO:0007669"/>
    <property type="project" value="InterPro"/>
</dbReference>
<dbReference type="Pfam" id="PF02384">
    <property type="entry name" value="N6_Mtase"/>
    <property type="match status" value="1"/>
</dbReference>
<dbReference type="GO" id="GO:0008170">
    <property type="term" value="F:N-methyltransferase activity"/>
    <property type="evidence" value="ECO:0007669"/>
    <property type="project" value="InterPro"/>
</dbReference>
<comment type="caution">
    <text evidence="2">The sequence shown here is derived from an EMBL/GenBank/DDBJ whole genome shotgun (WGS) entry which is preliminary data.</text>
</comment>
<accession>A0A6A8MDI6</accession>
<dbReference type="EMBL" id="VUMX01000005">
    <property type="protein sequence ID" value="MST86560.1"/>
    <property type="molecule type" value="Genomic_DNA"/>
</dbReference>
<reference evidence="2 3" key="1">
    <citation type="submission" date="2019-08" db="EMBL/GenBank/DDBJ databases">
        <title>In-depth cultivation of the pig gut microbiome towards novel bacterial diversity and tailored functional studies.</title>
        <authorList>
            <person name="Wylensek D."/>
            <person name="Hitch T.C.A."/>
            <person name="Clavel T."/>
        </authorList>
    </citation>
    <scope>NUCLEOTIDE SEQUENCE [LARGE SCALE GENOMIC DNA]</scope>
    <source>
        <strain evidence="2 3">Bifido-178-WT-2B</strain>
    </source>
</reference>
<dbReference type="AlphaFoldDB" id="A0A6A8MDI6"/>